<keyword evidence="1" id="KW-0175">Coiled coil</keyword>
<comment type="caution">
    <text evidence="2">The sequence shown here is derived from an EMBL/GenBank/DDBJ whole genome shotgun (WGS) entry which is preliminary data.</text>
</comment>
<organism evidence="2 3">
    <name type="scientific">Prevotella histicola JCM 15637 = DNF00424</name>
    <dbReference type="NCBI Taxonomy" id="1236504"/>
    <lineage>
        <taxon>Bacteria</taxon>
        <taxon>Pseudomonadati</taxon>
        <taxon>Bacteroidota</taxon>
        <taxon>Bacteroidia</taxon>
        <taxon>Bacteroidales</taxon>
        <taxon>Prevotellaceae</taxon>
        <taxon>Prevotella</taxon>
    </lineage>
</organism>
<dbReference type="Proteomes" id="UP000029533">
    <property type="component" value="Unassembled WGS sequence"/>
</dbReference>
<evidence type="ECO:0000313" key="2">
    <source>
        <dbReference type="EMBL" id="KGF29273.1"/>
    </source>
</evidence>
<proteinExistence type="predicted"/>
<accession>A0AAW3FIC6</accession>
<evidence type="ECO:0000256" key="1">
    <source>
        <dbReference type="SAM" id="Coils"/>
    </source>
</evidence>
<protein>
    <submittedName>
        <fullName evidence="2">Uncharacterized protein</fullName>
    </submittedName>
</protein>
<dbReference type="EMBL" id="JRNJ01000034">
    <property type="protein sequence ID" value="KGF29273.1"/>
    <property type="molecule type" value="Genomic_DNA"/>
</dbReference>
<dbReference type="AlphaFoldDB" id="A0AAW3FIC6"/>
<gene>
    <name evidence="2" type="ORF">HMPREF2132_02355</name>
</gene>
<reference evidence="2 3" key="1">
    <citation type="submission" date="2014-07" db="EMBL/GenBank/DDBJ databases">
        <authorList>
            <person name="McCorrison J."/>
            <person name="Sanka R."/>
            <person name="Torralba M."/>
            <person name="Gillis M."/>
            <person name="Haft D.H."/>
            <person name="Methe B."/>
            <person name="Sutton G."/>
            <person name="Nelson K.E."/>
        </authorList>
    </citation>
    <scope>NUCLEOTIDE SEQUENCE [LARGE SCALE GENOMIC DNA]</scope>
    <source>
        <strain evidence="2 3">DNF00424</strain>
    </source>
</reference>
<dbReference type="RefSeq" id="WP_156098242.1">
    <property type="nucleotide sequence ID" value="NZ_JRNJ01000034.1"/>
</dbReference>
<sequence>MDFKSQTPNSEFLTEDQEKLFWAQRAMEKFKEYDKKRTAYVHQLEHDYQALRKSYDELENDMYGDVHDMTKAEQRRRKKIQAYDKIMSGYSALQFMQKRYMVDGEYTEEFQAFMRNYDAASMKERIKSLVEENKKLKSDNRELICKLVQCREQIAQLELGEHNQKETEE</sequence>
<evidence type="ECO:0000313" key="3">
    <source>
        <dbReference type="Proteomes" id="UP000029533"/>
    </source>
</evidence>
<feature type="coiled-coil region" evidence="1">
    <location>
        <begin position="119"/>
        <end position="153"/>
    </location>
</feature>
<name>A0AAW3FIC6_9BACT</name>